<name>A0A4Y2BAX4_ARAVE</name>
<reference evidence="1 2" key="1">
    <citation type="journal article" date="2019" name="Sci. Rep.">
        <title>Orb-weaving spider Araneus ventricosus genome elucidates the spidroin gene catalogue.</title>
        <authorList>
            <person name="Kono N."/>
            <person name="Nakamura H."/>
            <person name="Ohtoshi R."/>
            <person name="Moran D.A.P."/>
            <person name="Shinohara A."/>
            <person name="Yoshida Y."/>
            <person name="Fujiwara M."/>
            <person name="Mori M."/>
            <person name="Tomita M."/>
            <person name="Arakawa K."/>
        </authorList>
    </citation>
    <scope>NUCLEOTIDE SEQUENCE [LARGE SCALE GENOMIC DNA]</scope>
</reference>
<accession>A0A4Y2BAX4</accession>
<keyword evidence="2" id="KW-1185">Reference proteome</keyword>
<evidence type="ECO:0000313" key="2">
    <source>
        <dbReference type="Proteomes" id="UP000499080"/>
    </source>
</evidence>
<dbReference type="EMBL" id="BGPR01000062">
    <property type="protein sequence ID" value="GBL88917.1"/>
    <property type="molecule type" value="Genomic_DNA"/>
</dbReference>
<evidence type="ECO:0000313" key="1">
    <source>
        <dbReference type="EMBL" id="GBL88917.1"/>
    </source>
</evidence>
<sequence>MLDRGGLVTVLTSKAGCRRCENSMLLSLLQDLSLLFKTVGVKRPSTGVVCKFREKVDKSGVILIKKAPNSFETGYLSNQVTRMDCT</sequence>
<dbReference type="Proteomes" id="UP000499080">
    <property type="component" value="Unassembled WGS sequence"/>
</dbReference>
<protein>
    <submittedName>
        <fullName evidence="1">Uncharacterized protein</fullName>
    </submittedName>
</protein>
<organism evidence="1 2">
    <name type="scientific">Araneus ventricosus</name>
    <name type="common">Orbweaver spider</name>
    <name type="synonym">Epeira ventricosa</name>
    <dbReference type="NCBI Taxonomy" id="182803"/>
    <lineage>
        <taxon>Eukaryota</taxon>
        <taxon>Metazoa</taxon>
        <taxon>Ecdysozoa</taxon>
        <taxon>Arthropoda</taxon>
        <taxon>Chelicerata</taxon>
        <taxon>Arachnida</taxon>
        <taxon>Araneae</taxon>
        <taxon>Araneomorphae</taxon>
        <taxon>Entelegynae</taxon>
        <taxon>Araneoidea</taxon>
        <taxon>Araneidae</taxon>
        <taxon>Araneus</taxon>
    </lineage>
</organism>
<dbReference type="AlphaFoldDB" id="A0A4Y2BAX4"/>
<comment type="caution">
    <text evidence="1">The sequence shown here is derived from an EMBL/GenBank/DDBJ whole genome shotgun (WGS) entry which is preliminary data.</text>
</comment>
<gene>
    <name evidence="1" type="ORF">AVEN_159009_1</name>
</gene>
<proteinExistence type="predicted"/>